<protein>
    <submittedName>
        <fullName evidence="1">Uncharacterized protein</fullName>
    </submittedName>
</protein>
<accession>A0A1Q9AN40</accession>
<dbReference type="AlphaFoldDB" id="A0A1Q9AN40"/>
<name>A0A1Q9AN40_9HYPH</name>
<keyword evidence="4" id="KW-1185">Reference proteome</keyword>
<evidence type="ECO:0000313" key="1">
    <source>
        <dbReference type="EMBL" id="OLP56749.1"/>
    </source>
</evidence>
<dbReference type="Proteomes" id="UP000186143">
    <property type="component" value="Unassembled WGS sequence"/>
</dbReference>
<dbReference type="RefSeq" id="WP_075633768.1">
    <property type="nucleotide sequence ID" value="NZ_MKIO01000021.1"/>
</dbReference>
<dbReference type="OrthoDB" id="7478819at2"/>
<dbReference type="EMBL" id="MKIO01000021">
    <property type="protein sequence ID" value="OLP56749.1"/>
    <property type="molecule type" value="Genomic_DNA"/>
</dbReference>
<reference evidence="1 3" key="1">
    <citation type="submission" date="2016-09" db="EMBL/GenBank/DDBJ databases">
        <title>Rhizobium sp. nov., a novel species isolated from the rice rhizosphere.</title>
        <authorList>
            <person name="Zhao J."/>
            <person name="Zhang X."/>
        </authorList>
    </citation>
    <scope>NUCLEOTIDE SEQUENCE [LARGE SCALE GENOMIC DNA]</scope>
    <source>
        <strain evidence="1 3">MH17</strain>
    </source>
</reference>
<dbReference type="EMBL" id="MSPX01000001">
    <property type="protein sequence ID" value="OQP88301.1"/>
    <property type="molecule type" value="Genomic_DNA"/>
</dbReference>
<evidence type="ECO:0000313" key="3">
    <source>
        <dbReference type="Proteomes" id="UP000186143"/>
    </source>
</evidence>
<gene>
    <name evidence="1" type="ORF">BJF92_11760</name>
    <name evidence="2" type="ORF">BTR14_02355</name>
</gene>
<reference evidence="2 4" key="3">
    <citation type="journal article" date="2017" name="Antonie Van Leeuwenhoek">
        <title>Rhizobium rhizosphaerae sp. nov., a novel species isolated from rice rhizosphere.</title>
        <authorList>
            <person name="Zhao J.J."/>
            <person name="Zhang J."/>
            <person name="Zhang R.J."/>
            <person name="Zhang C.W."/>
            <person name="Yin H.Q."/>
            <person name="Zhang X.X."/>
        </authorList>
    </citation>
    <scope>NUCLEOTIDE SEQUENCE [LARGE SCALE GENOMIC DNA]</scope>
    <source>
        <strain evidence="2 4">RD15</strain>
    </source>
</reference>
<dbReference type="Proteomes" id="UP000192652">
    <property type="component" value="Unassembled WGS sequence"/>
</dbReference>
<organism evidence="1 3">
    <name type="scientific">Xaviernesmea rhizosphaerae</name>
    <dbReference type="NCBI Taxonomy" id="1672749"/>
    <lineage>
        <taxon>Bacteria</taxon>
        <taxon>Pseudomonadati</taxon>
        <taxon>Pseudomonadota</taxon>
        <taxon>Alphaproteobacteria</taxon>
        <taxon>Hyphomicrobiales</taxon>
        <taxon>Rhizobiaceae</taxon>
        <taxon>Rhizobium/Agrobacterium group</taxon>
        <taxon>Xaviernesmea</taxon>
    </lineage>
</organism>
<sequence>MAADHPPHTPHSINPPGNAEEAIRREFSMVERQGTREAYERFIRRHPRHALAAQAKLRLRSGKIRYGD</sequence>
<reference evidence="2" key="2">
    <citation type="submission" date="2016-12" db="EMBL/GenBank/DDBJ databases">
        <authorList>
            <person name="Zhang X."/>
            <person name="Zhao J."/>
        </authorList>
    </citation>
    <scope>NUCLEOTIDE SEQUENCE</scope>
    <source>
        <strain evidence="2">RD15</strain>
    </source>
</reference>
<evidence type="ECO:0000313" key="2">
    <source>
        <dbReference type="EMBL" id="OQP88301.1"/>
    </source>
</evidence>
<evidence type="ECO:0000313" key="4">
    <source>
        <dbReference type="Proteomes" id="UP000192652"/>
    </source>
</evidence>
<comment type="caution">
    <text evidence="1">The sequence shown here is derived from an EMBL/GenBank/DDBJ whole genome shotgun (WGS) entry which is preliminary data.</text>
</comment>
<proteinExistence type="predicted"/>